<gene>
    <name evidence="1" type="ORF">L207DRAFT_593505</name>
</gene>
<evidence type="ECO:0000313" key="1">
    <source>
        <dbReference type="EMBL" id="PMD29468.1"/>
    </source>
</evidence>
<reference evidence="1 2" key="1">
    <citation type="submission" date="2016-04" db="EMBL/GenBank/DDBJ databases">
        <title>A degradative enzymes factory behind the ericoid mycorrhizal symbiosis.</title>
        <authorList>
            <consortium name="DOE Joint Genome Institute"/>
            <person name="Martino E."/>
            <person name="Morin E."/>
            <person name="Grelet G."/>
            <person name="Kuo A."/>
            <person name="Kohler A."/>
            <person name="Daghino S."/>
            <person name="Barry K."/>
            <person name="Choi C."/>
            <person name="Cichocki N."/>
            <person name="Clum A."/>
            <person name="Copeland A."/>
            <person name="Hainaut M."/>
            <person name="Haridas S."/>
            <person name="Labutti K."/>
            <person name="Lindquist E."/>
            <person name="Lipzen A."/>
            <person name="Khouja H.-R."/>
            <person name="Murat C."/>
            <person name="Ohm R."/>
            <person name="Olson A."/>
            <person name="Spatafora J."/>
            <person name="Veneault-Fourrey C."/>
            <person name="Henrissat B."/>
            <person name="Grigoriev I."/>
            <person name="Martin F."/>
            <person name="Perotto S."/>
        </authorList>
    </citation>
    <scope>NUCLEOTIDE SEQUENCE [LARGE SCALE GENOMIC DNA]</scope>
    <source>
        <strain evidence="1 2">F</strain>
    </source>
</reference>
<dbReference type="EMBL" id="KZ613974">
    <property type="protein sequence ID" value="PMD29468.1"/>
    <property type="molecule type" value="Genomic_DNA"/>
</dbReference>
<organism evidence="1 2">
    <name type="scientific">Hyaloscypha variabilis (strain UAMH 11265 / GT02V1 / F)</name>
    <name type="common">Meliniomyces variabilis</name>
    <dbReference type="NCBI Taxonomy" id="1149755"/>
    <lineage>
        <taxon>Eukaryota</taxon>
        <taxon>Fungi</taxon>
        <taxon>Dikarya</taxon>
        <taxon>Ascomycota</taxon>
        <taxon>Pezizomycotina</taxon>
        <taxon>Leotiomycetes</taxon>
        <taxon>Helotiales</taxon>
        <taxon>Hyaloscyphaceae</taxon>
        <taxon>Hyaloscypha</taxon>
        <taxon>Hyaloscypha variabilis</taxon>
    </lineage>
</organism>
<name>A0A2J6QT67_HYAVF</name>
<sequence length="475" mass="54669">MDDIQLQRLCLGIPIDHRLEPLLGARLTTRRPSVGPGGHARAIERYGHRLQQQYGEDLISDNEVKFAKWLAMPETKGGVVIVLLQPAEHQRYFSNHHQTVKECDTLDAIDEVCETITGCGVEEVSCFDAFPFHKIPVRKSLPENEEELDEAYAIFLEMIQKKQPDVVFCCYRSPHPTKYKDFEGVGVGGTRDYPVTVKGQSYTCVNGFHPSSALHYYEDRSELRSLFIIEATQAFRRANGTWRESSWMTDVRKTCAAIVKEHKEDEQDLPDWTGHDFQRQRFQDWYMESITRMLDSLKSGAYDNMTNDELYDLVLNKRCNIFFSNCLLLLVKIINFEERGGRGLQDQGLTRLIQRVVDVRDLRVDVEKRCHEFLCSLRVARASFQVEQGKKGLLTSAGFIKSVRRLAPSAHQSGFEYNLRLSFLMLVHLLNSACTYQGRDVYDMDGHELAQAFRVASRHLEWALAQHVASRRRQP</sequence>
<dbReference type="Proteomes" id="UP000235786">
    <property type="component" value="Unassembled WGS sequence"/>
</dbReference>
<keyword evidence="2" id="KW-1185">Reference proteome</keyword>
<evidence type="ECO:0000313" key="2">
    <source>
        <dbReference type="Proteomes" id="UP000235786"/>
    </source>
</evidence>
<accession>A0A2J6QT67</accession>
<protein>
    <submittedName>
        <fullName evidence="1">Uncharacterized protein</fullName>
    </submittedName>
</protein>
<proteinExistence type="predicted"/>
<dbReference type="OrthoDB" id="4656735at2759"/>
<dbReference type="AlphaFoldDB" id="A0A2J6QT67"/>